<dbReference type="KEGG" id="rpne:NCTC8284_01426"/>
<evidence type="ECO:0000313" key="3">
    <source>
        <dbReference type="Proteomes" id="UP000278733"/>
    </source>
</evidence>
<protein>
    <submittedName>
        <fullName evidence="2">Uncharacterized protein</fullName>
    </submittedName>
</protein>
<accession>A0A3S4VDC5</accession>
<keyword evidence="1" id="KW-0472">Membrane</keyword>
<dbReference type="Proteomes" id="UP000278733">
    <property type="component" value="Chromosome"/>
</dbReference>
<keyword evidence="1" id="KW-1133">Transmembrane helix</keyword>
<keyword evidence="1" id="KW-0812">Transmembrane</keyword>
<sequence>MSGLTFFTLWVSAVIFNSIFALFKEKNIKLLLANVLFLAVVGGFAIYAQKSLL</sequence>
<feature type="transmembrane region" description="Helical" evidence="1">
    <location>
        <begin position="30"/>
        <end position="48"/>
    </location>
</feature>
<organism evidence="2 3">
    <name type="scientific">Rodentibacter pneumotropicus</name>
    <dbReference type="NCBI Taxonomy" id="758"/>
    <lineage>
        <taxon>Bacteria</taxon>
        <taxon>Pseudomonadati</taxon>
        <taxon>Pseudomonadota</taxon>
        <taxon>Gammaproteobacteria</taxon>
        <taxon>Pasteurellales</taxon>
        <taxon>Pasteurellaceae</taxon>
        <taxon>Rodentibacter</taxon>
    </lineage>
</organism>
<gene>
    <name evidence="2" type="ORF">NCTC8284_01426</name>
</gene>
<evidence type="ECO:0000256" key="1">
    <source>
        <dbReference type="SAM" id="Phobius"/>
    </source>
</evidence>
<feature type="transmembrane region" description="Helical" evidence="1">
    <location>
        <begin position="6"/>
        <end position="23"/>
    </location>
</feature>
<dbReference type="AlphaFoldDB" id="A0A3S4VDC5"/>
<proteinExistence type="predicted"/>
<dbReference type="EMBL" id="LR134405">
    <property type="protein sequence ID" value="VEH66264.1"/>
    <property type="molecule type" value="Genomic_DNA"/>
</dbReference>
<reference evidence="2 3" key="1">
    <citation type="submission" date="2018-12" db="EMBL/GenBank/DDBJ databases">
        <authorList>
            <consortium name="Pathogen Informatics"/>
        </authorList>
    </citation>
    <scope>NUCLEOTIDE SEQUENCE [LARGE SCALE GENOMIC DNA]</scope>
    <source>
        <strain evidence="2 3">NCTC8284</strain>
    </source>
</reference>
<evidence type="ECO:0000313" key="2">
    <source>
        <dbReference type="EMBL" id="VEH66264.1"/>
    </source>
</evidence>
<name>A0A3S4VDC5_9PAST</name>